<sequence length="253" mass="28615">MDNLYNNNSYTEADAKPKLIKKTLFSSSMMWFAIDLIIALVSGFIFSSITPIVNFVYNTIAGSITIIVAAVVLIVLLFVFNSQRNKYKVKSMIVTSIISMILLGFTVLMSVCYAIKINTSLENPSFLLAVFLIPAAFMFFMGLIGALNLIKIKIVYPLMIIAFLALLISSIVSWFIFNNTLEIVIVCLGIVLTALYMAIDWFIMLKTNKKLNEMLDSEYKRKEILVSGIYFGLHFAFDYVYMLAYIARLLGRK</sequence>
<proteinExistence type="predicted"/>
<dbReference type="STRING" id="29561.MM26B8_04370"/>
<evidence type="ECO:0000256" key="1">
    <source>
        <dbReference type="SAM" id="Phobius"/>
    </source>
</evidence>
<gene>
    <name evidence="2" type="ORF">MMELEA_01380</name>
</gene>
<dbReference type="EMBL" id="JZXN01000017">
    <property type="protein sequence ID" value="KKB26755.1"/>
    <property type="molecule type" value="Genomic_DNA"/>
</dbReference>
<feature type="transmembrane region" description="Helical" evidence="1">
    <location>
        <begin position="224"/>
        <end position="247"/>
    </location>
</feature>
<feature type="transmembrane region" description="Helical" evidence="1">
    <location>
        <begin position="92"/>
        <end position="115"/>
    </location>
</feature>
<dbReference type="NCBIfam" id="NF045951">
    <property type="entry name" value="MAG0110_fam"/>
    <property type="match status" value="1"/>
</dbReference>
<dbReference type="OrthoDB" id="398036at2"/>
<protein>
    <submittedName>
        <fullName evidence="2">Uncharacterized protein</fullName>
    </submittedName>
</protein>
<name>A0A0F5H0V1_9BACT</name>
<feature type="transmembrane region" description="Helical" evidence="1">
    <location>
        <begin position="55"/>
        <end position="80"/>
    </location>
</feature>
<accession>A0A0F5H0V1</accession>
<keyword evidence="1" id="KW-1133">Transmembrane helix</keyword>
<keyword evidence="3" id="KW-1185">Reference proteome</keyword>
<comment type="caution">
    <text evidence="2">The sequence shown here is derived from an EMBL/GenBank/DDBJ whole genome shotgun (WGS) entry which is preliminary data.</text>
</comment>
<reference evidence="2 3" key="1">
    <citation type="submission" date="2015-03" db="EMBL/GenBank/DDBJ databases">
        <title>Genome sequence of Mycoplasma meleagridis strain ATCC 25294.</title>
        <authorList>
            <person name="Yacoub E."/>
            <person name="Blanchard A."/>
            <person name="Sirand-Pugnet P."/>
            <person name="Mardassi B.B.A."/>
        </authorList>
    </citation>
    <scope>NUCLEOTIDE SEQUENCE [LARGE SCALE GENOMIC DNA]</scope>
    <source>
        <strain evidence="2 3">ATCC 25294</strain>
    </source>
</reference>
<dbReference type="AlphaFoldDB" id="A0A0F5H0V1"/>
<dbReference type="Proteomes" id="UP000033750">
    <property type="component" value="Unassembled WGS sequence"/>
</dbReference>
<feature type="transmembrane region" description="Helical" evidence="1">
    <location>
        <begin position="154"/>
        <end position="177"/>
    </location>
</feature>
<feature type="transmembrane region" description="Helical" evidence="1">
    <location>
        <begin position="29"/>
        <end position="49"/>
    </location>
</feature>
<feature type="transmembrane region" description="Helical" evidence="1">
    <location>
        <begin position="183"/>
        <end position="203"/>
    </location>
</feature>
<organism evidence="2 3">
    <name type="scientific">Mycoplasmopsis meleagridis ATCC 25294</name>
    <dbReference type="NCBI Taxonomy" id="1264554"/>
    <lineage>
        <taxon>Bacteria</taxon>
        <taxon>Bacillati</taxon>
        <taxon>Mycoplasmatota</taxon>
        <taxon>Mycoplasmoidales</taxon>
        <taxon>Metamycoplasmataceae</taxon>
        <taxon>Mycoplasmopsis</taxon>
    </lineage>
</organism>
<keyword evidence="1" id="KW-0472">Membrane</keyword>
<keyword evidence="1" id="KW-0812">Transmembrane</keyword>
<dbReference type="RefSeq" id="WP_046097090.1">
    <property type="nucleotide sequence ID" value="NZ_JZXN01000017.1"/>
</dbReference>
<dbReference type="PATRIC" id="fig|1264554.4.peg.170"/>
<evidence type="ECO:0000313" key="3">
    <source>
        <dbReference type="Proteomes" id="UP000033750"/>
    </source>
</evidence>
<feature type="transmembrane region" description="Helical" evidence="1">
    <location>
        <begin position="127"/>
        <end position="147"/>
    </location>
</feature>
<evidence type="ECO:0000313" key="2">
    <source>
        <dbReference type="EMBL" id="KKB26755.1"/>
    </source>
</evidence>